<evidence type="ECO:0000256" key="2">
    <source>
        <dbReference type="ARBA" id="ARBA00023015"/>
    </source>
</evidence>
<protein>
    <submittedName>
        <fullName evidence="6">LysR family transcriptional regulator</fullName>
    </submittedName>
</protein>
<dbReference type="Pfam" id="PF00126">
    <property type="entry name" value="HTH_1"/>
    <property type="match status" value="1"/>
</dbReference>
<dbReference type="InterPro" id="IPR036390">
    <property type="entry name" value="WH_DNA-bd_sf"/>
</dbReference>
<evidence type="ECO:0000313" key="6">
    <source>
        <dbReference type="EMBL" id="WDE11264.1"/>
    </source>
</evidence>
<comment type="similarity">
    <text evidence="1">Belongs to the LysR transcriptional regulatory family.</text>
</comment>
<evidence type="ECO:0000256" key="1">
    <source>
        <dbReference type="ARBA" id="ARBA00009437"/>
    </source>
</evidence>
<dbReference type="InterPro" id="IPR050389">
    <property type="entry name" value="LysR-type_TF"/>
</dbReference>
<dbReference type="Gene3D" id="3.40.190.10">
    <property type="entry name" value="Periplasmic binding protein-like II"/>
    <property type="match status" value="2"/>
</dbReference>
<gene>
    <name evidence="6" type="ORF">H3N35_24080</name>
</gene>
<keyword evidence="2" id="KW-0805">Transcription regulation</keyword>
<dbReference type="SUPFAM" id="SSF46785">
    <property type="entry name" value="Winged helix' DNA-binding domain"/>
    <property type="match status" value="1"/>
</dbReference>
<dbReference type="CDD" id="cd08417">
    <property type="entry name" value="PBP2_Nitroaromatics_like"/>
    <property type="match status" value="1"/>
</dbReference>
<dbReference type="Pfam" id="PF03466">
    <property type="entry name" value="LysR_substrate"/>
    <property type="match status" value="1"/>
</dbReference>
<organism evidence="6 7">
    <name type="scientific">Thalassomonas haliotis</name>
    <dbReference type="NCBI Taxonomy" id="485448"/>
    <lineage>
        <taxon>Bacteria</taxon>
        <taxon>Pseudomonadati</taxon>
        <taxon>Pseudomonadota</taxon>
        <taxon>Gammaproteobacteria</taxon>
        <taxon>Alteromonadales</taxon>
        <taxon>Colwelliaceae</taxon>
        <taxon>Thalassomonas</taxon>
    </lineage>
</organism>
<dbReference type="InterPro" id="IPR000847">
    <property type="entry name" value="LysR_HTH_N"/>
</dbReference>
<dbReference type="RefSeq" id="WP_274051411.1">
    <property type="nucleotide sequence ID" value="NZ_CP059693.1"/>
</dbReference>
<dbReference type="SUPFAM" id="SSF53850">
    <property type="entry name" value="Periplasmic binding protein-like II"/>
    <property type="match status" value="1"/>
</dbReference>
<sequence length="326" mass="36489">MTGKMNFNQLTALRYLLEEKNVSRAAKRAFVSQPAMSKTLQNLRALTGDSLLIRLGNDMVISPYAECLLNKLIPALNQLDAVMERKQFEPGKSQHKFTLASSDYFSNYVLPPIFTALNQQAPGAKFRVLNWSEKKTKALESGNIDIAAAAFLTPPVLPEAVKATLFGEDHLVCVMARNHPLAGLPLSLESYSQSSHICVSGDSEKSSIMELCLEQLNHDYAVTLSVPYYTAAFEIIQNSDCLLTVPVHIAGKMAKDFNIIFTELPFKSPKISYYLLWPRLKQEDEPGLWLRSELHRQMSRDFECSKAQGLTRLSGQKSAGQRLSWN</sequence>
<reference evidence="6 7" key="1">
    <citation type="journal article" date="2022" name="Mar. Drugs">
        <title>Bioassay-Guided Fractionation Leads to the Detection of Cholic Acid Generated by the Rare Thalassomonas sp.</title>
        <authorList>
            <person name="Pheiffer F."/>
            <person name="Schneider Y.K."/>
            <person name="Hansen E.H."/>
            <person name="Andersen J.H."/>
            <person name="Isaksson J."/>
            <person name="Busche T."/>
            <person name="R C."/>
            <person name="Kalinowski J."/>
            <person name="Zyl L.V."/>
            <person name="Trindade M."/>
        </authorList>
    </citation>
    <scope>NUCLEOTIDE SEQUENCE [LARGE SCALE GENOMIC DNA]</scope>
    <source>
        <strain evidence="6 7">A5K-61T</strain>
    </source>
</reference>
<dbReference type="EMBL" id="CP059693">
    <property type="protein sequence ID" value="WDE11264.1"/>
    <property type="molecule type" value="Genomic_DNA"/>
</dbReference>
<evidence type="ECO:0000313" key="7">
    <source>
        <dbReference type="Proteomes" id="UP001215231"/>
    </source>
</evidence>
<feature type="domain" description="HTH lysR-type" evidence="5">
    <location>
        <begin position="5"/>
        <end position="62"/>
    </location>
</feature>
<evidence type="ECO:0000259" key="5">
    <source>
        <dbReference type="PROSITE" id="PS50931"/>
    </source>
</evidence>
<dbReference type="PANTHER" id="PTHR30118">
    <property type="entry name" value="HTH-TYPE TRANSCRIPTIONAL REGULATOR LEUO-RELATED"/>
    <property type="match status" value="1"/>
</dbReference>
<evidence type="ECO:0000256" key="4">
    <source>
        <dbReference type="ARBA" id="ARBA00023163"/>
    </source>
</evidence>
<dbReference type="InterPro" id="IPR037402">
    <property type="entry name" value="YidZ_PBP2"/>
</dbReference>
<name>A0ABY7VCD7_9GAMM</name>
<accession>A0ABY7VCD7</accession>
<dbReference type="PROSITE" id="PS50931">
    <property type="entry name" value="HTH_LYSR"/>
    <property type="match status" value="1"/>
</dbReference>
<dbReference type="InterPro" id="IPR005119">
    <property type="entry name" value="LysR_subst-bd"/>
</dbReference>
<dbReference type="PANTHER" id="PTHR30118:SF15">
    <property type="entry name" value="TRANSCRIPTIONAL REGULATORY PROTEIN"/>
    <property type="match status" value="1"/>
</dbReference>
<keyword evidence="4" id="KW-0804">Transcription</keyword>
<proteinExistence type="inferred from homology"/>
<dbReference type="InterPro" id="IPR036388">
    <property type="entry name" value="WH-like_DNA-bd_sf"/>
</dbReference>
<dbReference type="Gene3D" id="1.10.10.10">
    <property type="entry name" value="Winged helix-like DNA-binding domain superfamily/Winged helix DNA-binding domain"/>
    <property type="match status" value="1"/>
</dbReference>
<keyword evidence="7" id="KW-1185">Reference proteome</keyword>
<dbReference type="Proteomes" id="UP001215231">
    <property type="component" value="Chromosome"/>
</dbReference>
<keyword evidence="3" id="KW-0238">DNA-binding</keyword>
<evidence type="ECO:0000256" key="3">
    <source>
        <dbReference type="ARBA" id="ARBA00023125"/>
    </source>
</evidence>